<comment type="caution">
    <text evidence="3">The sequence shown here is derived from an EMBL/GenBank/DDBJ whole genome shotgun (WGS) entry which is preliminary data.</text>
</comment>
<evidence type="ECO:0000259" key="2">
    <source>
        <dbReference type="Pfam" id="PF03732"/>
    </source>
</evidence>
<sequence length="270" mass="31422">MDPNQVLADDVESNAPAPAQGAPSSDSRPMSSSHGGEAKEAFFQMMSEWFTEFIQTNSTAQQPPPPPNPQLVPVAPQVVEFQRLNKPPVDKIRKYEAKEFRATVDNDTEGAEFWLENIICVFDELSCTPVECLKCAISLLRDTTYQWWNTLISVVPRERVTWDFFQVEFRKKYISQRFLDQKNKEFLELKQGRMTMTEYERKFVRLSKYAREYVSTEEIMCKRFVDGLNKDIKLLVRILELKEFVVLVNRACKAEKLSKEKRKVDSEARD</sequence>
<dbReference type="PANTHER" id="PTHR34482:SF36">
    <property type="entry name" value="RETROTRANSPOSON GAG DOMAIN-CONTAINING PROTEIN"/>
    <property type="match status" value="1"/>
</dbReference>
<dbReference type="PANTHER" id="PTHR34482">
    <property type="entry name" value="DNA DAMAGE-INDUCIBLE PROTEIN 1-LIKE"/>
    <property type="match status" value="1"/>
</dbReference>
<dbReference type="Pfam" id="PF03732">
    <property type="entry name" value="Retrotrans_gag"/>
    <property type="match status" value="1"/>
</dbReference>
<reference evidence="4" key="1">
    <citation type="journal article" date="2019" name="Plant Biotechnol. J.">
        <title>Genome sequencing of the Australian wild diploid species Gossypium australe highlights disease resistance and delayed gland morphogenesis.</title>
        <authorList>
            <person name="Cai Y."/>
            <person name="Cai X."/>
            <person name="Wang Q."/>
            <person name="Wang P."/>
            <person name="Zhang Y."/>
            <person name="Cai C."/>
            <person name="Xu Y."/>
            <person name="Wang K."/>
            <person name="Zhou Z."/>
            <person name="Wang C."/>
            <person name="Geng S."/>
            <person name="Li B."/>
            <person name="Dong Q."/>
            <person name="Hou Y."/>
            <person name="Wang H."/>
            <person name="Ai P."/>
            <person name="Liu Z."/>
            <person name="Yi F."/>
            <person name="Sun M."/>
            <person name="An G."/>
            <person name="Cheng J."/>
            <person name="Zhang Y."/>
            <person name="Shi Q."/>
            <person name="Xie Y."/>
            <person name="Shi X."/>
            <person name="Chang Y."/>
            <person name="Huang F."/>
            <person name="Chen Y."/>
            <person name="Hong S."/>
            <person name="Mi L."/>
            <person name="Sun Q."/>
            <person name="Zhang L."/>
            <person name="Zhou B."/>
            <person name="Peng R."/>
            <person name="Zhang X."/>
            <person name="Liu F."/>
        </authorList>
    </citation>
    <scope>NUCLEOTIDE SEQUENCE [LARGE SCALE GENOMIC DNA]</scope>
    <source>
        <strain evidence="4">cv. PA1801</strain>
    </source>
</reference>
<evidence type="ECO:0000313" key="4">
    <source>
        <dbReference type="Proteomes" id="UP000325315"/>
    </source>
</evidence>
<protein>
    <submittedName>
        <fullName evidence="3">Protein MCM10</fullName>
    </submittedName>
</protein>
<proteinExistence type="predicted"/>
<dbReference type="OrthoDB" id="1434145at2759"/>
<organism evidence="3 4">
    <name type="scientific">Gossypium australe</name>
    <dbReference type="NCBI Taxonomy" id="47621"/>
    <lineage>
        <taxon>Eukaryota</taxon>
        <taxon>Viridiplantae</taxon>
        <taxon>Streptophyta</taxon>
        <taxon>Embryophyta</taxon>
        <taxon>Tracheophyta</taxon>
        <taxon>Spermatophyta</taxon>
        <taxon>Magnoliopsida</taxon>
        <taxon>eudicotyledons</taxon>
        <taxon>Gunneridae</taxon>
        <taxon>Pentapetalae</taxon>
        <taxon>rosids</taxon>
        <taxon>malvids</taxon>
        <taxon>Malvales</taxon>
        <taxon>Malvaceae</taxon>
        <taxon>Malvoideae</taxon>
        <taxon>Gossypium</taxon>
    </lineage>
</organism>
<feature type="compositionally biased region" description="Low complexity" evidence="1">
    <location>
        <begin position="24"/>
        <end position="33"/>
    </location>
</feature>
<dbReference type="Proteomes" id="UP000325315">
    <property type="component" value="Unassembled WGS sequence"/>
</dbReference>
<dbReference type="InterPro" id="IPR005162">
    <property type="entry name" value="Retrotrans_gag_dom"/>
</dbReference>
<feature type="domain" description="Retrotransposon gag" evidence="2">
    <location>
        <begin position="136"/>
        <end position="229"/>
    </location>
</feature>
<name>A0A5B6X0U0_9ROSI</name>
<accession>A0A5B6X0U0</accession>
<evidence type="ECO:0000256" key="1">
    <source>
        <dbReference type="SAM" id="MobiDB-lite"/>
    </source>
</evidence>
<dbReference type="AlphaFoldDB" id="A0A5B6X0U0"/>
<keyword evidence="4" id="KW-1185">Reference proteome</keyword>
<gene>
    <name evidence="3" type="ORF">EPI10_031141</name>
</gene>
<dbReference type="EMBL" id="SMMG02000001">
    <property type="protein sequence ID" value="KAA3487306.1"/>
    <property type="molecule type" value="Genomic_DNA"/>
</dbReference>
<feature type="region of interest" description="Disordered" evidence="1">
    <location>
        <begin position="1"/>
        <end position="38"/>
    </location>
</feature>
<evidence type="ECO:0000313" key="3">
    <source>
        <dbReference type="EMBL" id="KAA3487306.1"/>
    </source>
</evidence>